<sequence length="119" mass="13841">MRTDGMGMFYDIACTLTRSRPFPLSARGQTSFVIQMISKRMCMVIAAGFYFLMWKLLFVNFCMMSFSSFRGGFFFPVPSRLNQLRFLLPLGSFRLYPLIYVVPTCQEINPDIEKGKRMN</sequence>
<keyword evidence="1" id="KW-0472">Membrane</keyword>
<feature type="transmembrane region" description="Helical" evidence="1">
    <location>
        <begin position="44"/>
        <end position="66"/>
    </location>
</feature>
<evidence type="ECO:0000313" key="2">
    <source>
        <dbReference type="EMBL" id="CDZ97670.1"/>
    </source>
</evidence>
<accession>A0A0F7SH07</accession>
<dbReference type="EMBL" id="LN483249">
    <property type="protein sequence ID" value="CDZ97670.1"/>
    <property type="molecule type" value="Genomic_DNA"/>
</dbReference>
<evidence type="ECO:0000256" key="1">
    <source>
        <dbReference type="SAM" id="Phobius"/>
    </source>
</evidence>
<reference evidence="2" key="1">
    <citation type="submission" date="2014-08" db="EMBL/GenBank/DDBJ databases">
        <authorList>
            <person name="Sharma Rahul"/>
            <person name="Thines Marco"/>
        </authorList>
    </citation>
    <scope>NUCLEOTIDE SEQUENCE</scope>
</reference>
<organism evidence="2">
    <name type="scientific">Phaffia rhodozyma</name>
    <name type="common">Yeast</name>
    <name type="synonym">Xanthophyllomyces dendrorhous</name>
    <dbReference type="NCBI Taxonomy" id="264483"/>
    <lineage>
        <taxon>Eukaryota</taxon>
        <taxon>Fungi</taxon>
        <taxon>Dikarya</taxon>
        <taxon>Basidiomycota</taxon>
        <taxon>Agaricomycotina</taxon>
        <taxon>Tremellomycetes</taxon>
        <taxon>Cystofilobasidiales</taxon>
        <taxon>Mrakiaceae</taxon>
        <taxon>Phaffia</taxon>
    </lineage>
</organism>
<keyword evidence="1" id="KW-0812">Transmembrane</keyword>
<name>A0A0F7SH07_PHARH</name>
<protein>
    <submittedName>
        <fullName evidence="2">Uncharacterized protein</fullName>
    </submittedName>
</protein>
<dbReference type="AlphaFoldDB" id="A0A0F7SH07"/>
<keyword evidence="1" id="KW-1133">Transmembrane helix</keyword>
<proteinExistence type="predicted"/>